<proteinExistence type="predicted"/>
<dbReference type="InterPro" id="IPR018968">
    <property type="entry name" value="Phasin"/>
</dbReference>
<evidence type="ECO:0000313" key="3">
    <source>
        <dbReference type="EMBL" id="AIT05997.1"/>
    </source>
</evidence>
<keyword evidence="4" id="KW-1185">Reference proteome</keyword>
<feature type="region of interest" description="Disordered" evidence="1">
    <location>
        <begin position="1"/>
        <end position="28"/>
    </location>
</feature>
<evidence type="ECO:0000313" key="4">
    <source>
        <dbReference type="Proteomes" id="UP000033200"/>
    </source>
</evidence>
<dbReference type="KEGG" id="stax:MC45_05810"/>
<dbReference type="EMBL" id="CP009571">
    <property type="protein sequence ID" value="AIT05997.1"/>
    <property type="molecule type" value="Genomic_DNA"/>
</dbReference>
<feature type="compositionally biased region" description="Gly residues" evidence="1">
    <location>
        <begin position="1"/>
        <end position="20"/>
    </location>
</feature>
<protein>
    <recommendedName>
        <fullName evidence="2">Phasin domain-containing protein</fullName>
    </recommendedName>
</protein>
<accession>A0A097EEK0</accession>
<dbReference type="eggNOG" id="ENOG5032EHC">
    <property type="taxonomic scope" value="Bacteria"/>
</dbReference>
<dbReference type="HOGENOM" id="CLU_1804961_0_0_5"/>
<gene>
    <name evidence="3" type="ORF">MC45_05810</name>
</gene>
<evidence type="ECO:0000256" key="1">
    <source>
        <dbReference type="SAM" id="MobiDB-lite"/>
    </source>
</evidence>
<name>A0A097EEK0_9SPHN</name>
<organism evidence="3 4">
    <name type="scientific">Sphingomonas taxi</name>
    <dbReference type="NCBI Taxonomy" id="1549858"/>
    <lineage>
        <taxon>Bacteria</taxon>
        <taxon>Pseudomonadati</taxon>
        <taxon>Pseudomonadota</taxon>
        <taxon>Alphaproteobacteria</taxon>
        <taxon>Sphingomonadales</taxon>
        <taxon>Sphingomonadaceae</taxon>
        <taxon>Sphingomonas</taxon>
    </lineage>
</organism>
<evidence type="ECO:0000259" key="2">
    <source>
        <dbReference type="Pfam" id="PF09361"/>
    </source>
</evidence>
<reference evidence="3 4" key="1">
    <citation type="submission" date="2014-09" db="EMBL/GenBank/DDBJ databases">
        <title>Using Illumina technology Improving SMRT sequencing Genome Assembly by RASTools.</title>
        <authorList>
            <person name="Zhou Y."/>
            <person name="Ma T."/>
            <person name="Liu T."/>
        </authorList>
    </citation>
    <scope>NUCLEOTIDE SEQUENCE [LARGE SCALE GENOMIC DNA]</scope>
    <source>
        <strain evidence="3 4">ATCC 55669</strain>
    </source>
</reference>
<sequence length="143" mass="14987">MAEDFGGAGNGAGTDAGAGQGAADAMRDAAERARAGFSDHVLDPARRAGEALRASGQKAADNGATIGLKIIEQAEQNSREAFEAMREAAQAKDLSEVMRIQGDYLREQGQRAMNQAREMGELIMQFGRDAVSPMRSGGDGKAD</sequence>
<dbReference type="AlphaFoldDB" id="A0A097EEK0"/>
<feature type="domain" description="Phasin" evidence="2">
    <location>
        <begin position="45"/>
        <end position="135"/>
    </location>
</feature>
<dbReference type="Proteomes" id="UP000033200">
    <property type="component" value="Chromosome"/>
</dbReference>
<dbReference type="Pfam" id="PF09361">
    <property type="entry name" value="Phasin_2"/>
    <property type="match status" value="1"/>
</dbReference>